<dbReference type="NCBIfam" id="TIGR01566">
    <property type="entry name" value="ZF_HD_prot_N"/>
    <property type="match status" value="1"/>
</dbReference>
<comment type="subcellular location">
    <subcellularLocation>
        <location evidence="1">Nucleus</location>
    </subcellularLocation>
</comment>
<keyword evidence="3" id="KW-0863">Zinc-finger</keyword>
<dbReference type="InterPro" id="IPR026960">
    <property type="entry name" value="RVT-Znf"/>
</dbReference>
<dbReference type="InterPro" id="IPR009057">
    <property type="entry name" value="Homeodomain-like_sf"/>
</dbReference>
<dbReference type="SUPFAM" id="SSF46689">
    <property type="entry name" value="Homeodomain-like"/>
    <property type="match status" value="1"/>
</dbReference>
<keyword evidence="5" id="KW-0805">Transcription regulation</keyword>
<keyword evidence="8" id="KW-0804">Transcription</keyword>
<feature type="region of interest" description="Disordered" evidence="10">
    <location>
        <begin position="139"/>
        <end position="176"/>
    </location>
</feature>
<dbReference type="GO" id="GO:0050793">
    <property type="term" value="P:regulation of developmental process"/>
    <property type="evidence" value="ECO:0007669"/>
    <property type="project" value="TreeGrafter"/>
</dbReference>
<evidence type="ECO:0000256" key="1">
    <source>
        <dbReference type="ARBA" id="ARBA00004123"/>
    </source>
</evidence>
<evidence type="ECO:0000256" key="2">
    <source>
        <dbReference type="ARBA" id="ARBA00022723"/>
    </source>
</evidence>
<protein>
    <recommendedName>
        <fullName evidence="11">ZF-HD dimerization-type domain-containing protein</fullName>
    </recommendedName>
</protein>
<dbReference type="Proteomes" id="UP000541444">
    <property type="component" value="Unassembled WGS sequence"/>
</dbReference>
<comment type="caution">
    <text evidence="12">The sequence shown here is derived from an EMBL/GenBank/DDBJ whole genome shotgun (WGS) entry which is preliminary data.</text>
</comment>
<evidence type="ECO:0000256" key="3">
    <source>
        <dbReference type="ARBA" id="ARBA00022771"/>
    </source>
</evidence>
<dbReference type="InterPro" id="IPR006455">
    <property type="entry name" value="Homeodomain_ZF_HD"/>
</dbReference>
<dbReference type="AlphaFoldDB" id="A0A7J7NE92"/>
<keyword evidence="7" id="KW-0371">Homeobox</keyword>
<dbReference type="EMBL" id="JACGCM010000843">
    <property type="protein sequence ID" value="KAF6165559.1"/>
    <property type="molecule type" value="Genomic_DNA"/>
</dbReference>
<keyword evidence="6" id="KW-0238">DNA-binding</keyword>
<evidence type="ECO:0000256" key="8">
    <source>
        <dbReference type="ARBA" id="ARBA00023163"/>
    </source>
</evidence>
<dbReference type="GO" id="GO:0003700">
    <property type="term" value="F:DNA-binding transcription factor activity"/>
    <property type="evidence" value="ECO:0007669"/>
    <property type="project" value="TreeGrafter"/>
</dbReference>
<dbReference type="Pfam" id="PF04770">
    <property type="entry name" value="ZF-HD_dimer"/>
    <property type="match status" value="1"/>
</dbReference>
<dbReference type="GO" id="GO:0000976">
    <property type="term" value="F:transcription cis-regulatory region binding"/>
    <property type="evidence" value="ECO:0007669"/>
    <property type="project" value="TreeGrafter"/>
</dbReference>
<keyword evidence="13" id="KW-1185">Reference proteome</keyword>
<evidence type="ECO:0000256" key="6">
    <source>
        <dbReference type="ARBA" id="ARBA00023125"/>
    </source>
</evidence>
<accession>A0A7J7NE92</accession>
<dbReference type="GO" id="GO:0005634">
    <property type="term" value="C:nucleus"/>
    <property type="evidence" value="ECO:0007669"/>
    <property type="project" value="UniProtKB-SubCell"/>
</dbReference>
<feature type="domain" description="ZF-HD dimerization-type" evidence="11">
    <location>
        <begin position="50"/>
        <end position="99"/>
    </location>
</feature>
<keyword evidence="4" id="KW-0862">Zinc</keyword>
<evidence type="ECO:0000256" key="5">
    <source>
        <dbReference type="ARBA" id="ARBA00023015"/>
    </source>
</evidence>
<proteinExistence type="predicted"/>
<keyword evidence="9" id="KW-0539">Nucleus</keyword>
<dbReference type="NCBIfam" id="TIGR01565">
    <property type="entry name" value="homeo_ZF_HD"/>
    <property type="match status" value="1"/>
</dbReference>
<dbReference type="PROSITE" id="PS51523">
    <property type="entry name" value="ZF_HD_DIMER"/>
    <property type="match status" value="1"/>
</dbReference>
<dbReference type="PANTHER" id="PTHR31948">
    <property type="entry name" value="ZINC-FINGER HOMEODOMAIN PROTEIN 2"/>
    <property type="match status" value="1"/>
</dbReference>
<evidence type="ECO:0000313" key="13">
    <source>
        <dbReference type="Proteomes" id="UP000541444"/>
    </source>
</evidence>
<evidence type="ECO:0000259" key="11">
    <source>
        <dbReference type="PROSITE" id="PS51523"/>
    </source>
</evidence>
<evidence type="ECO:0000313" key="12">
    <source>
        <dbReference type="EMBL" id="KAF6165559.1"/>
    </source>
</evidence>
<organism evidence="12 13">
    <name type="scientific">Kingdonia uniflora</name>
    <dbReference type="NCBI Taxonomy" id="39325"/>
    <lineage>
        <taxon>Eukaryota</taxon>
        <taxon>Viridiplantae</taxon>
        <taxon>Streptophyta</taxon>
        <taxon>Embryophyta</taxon>
        <taxon>Tracheophyta</taxon>
        <taxon>Spermatophyta</taxon>
        <taxon>Magnoliopsida</taxon>
        <taxon>Ranunculales</taxon>
        <taxon>Circaeasteraceae</taxon>
        <taxon>Kingdonia</taxon>
    </lineage>
</organism>
<gene>
    <name evidence="12" type="ORF">GIB67_006449</name>
</gene>
<name>A0A7J7NE92_9MAGN</name>
<dbReference type="Gene3D" id="1.10.10.60">
    <property type="entry name" value="Homeodomain-like"/>
    <property type="match status" value="1"/>
</dbReference>
<evidence type="ECO:0000256" key="7">
    <source>
        <dbReference type="ARBA" id="ARBA00023155"/>
    </source>
</evidence>
<dbReference type="PANTHER" id="PTHR31948:SF140">
    <property type="entry name" value="ZINC-FINGER HOMEODOMAIN PROTEIN 2"/>
    <property type="match status" value="1"/>
</dbReference>
<dbReference type="InterPro" id="IPR006456">
    <property type="entry name" value="ZF_HD_homeobox_Cys/His_dimer"/>
</dbReference>
<reference evidence="12 13" key="1">
    <citation type="journal article" date="2020" name="IScience">
        <title>Genome Sequencing of the Endangered Kingdonia uniflora (Circaeasteraceae, Ranunculales) Reveals Potential Mechanisms of Evolutionary Specialization.</title>
        <authorList>
            <person name="Sun Y."/>
            <person name="Deng T."/>
            <person name="Zhang A."/>
            <person name="Moore M.J."/>
            <person name="Landis J.B."/>
            <person name="Lin N."/>
            <person name="Zhang H."/>
            <person name="Zhang X."/>
            <person name="Huang J."/>
            <person name="Zhang X."/>
            <person name="Sun H."/>
            <person name="Wang H."/>
        </authorList>
    </citation>
    <scope>NUCLEOTIDE SEQUENCE [LARGE SCALE GENOMIC DNA]</scope>
    <source>
        <strain evidence="12">TB1705</strain>
        <tissue evidence="12">Leaf</tissue>
    </source>
</reference>
<keyword evidence="2" id="KW-0479">Metal-binding</keyword>
<dbReference type="OrthoDB" id="1748554at2759"/>
<sequence length="535" mass="61631">MEFDEERDGDEEEEEEEEDIGILAKMASGETGALMVHHHHHHRKPPLNRYRECLKNHAVGIGGNAVDGCCEFMPGGDDGTLDALKCAACNCHRNFHRKETDGDATCHSHPYSHHYPSSAYRSAPSGYLTVAPHHHYRPPLALPSISAGAGAGAGNSRDDQEEDMSNPSGSASRKRFRTKFTQEQKDKMLSFAEKVGWRIQKQDEAAVQQFCTETCVKRHVLKTLNLIVENSDGVTAPANLTWPEYKTEAIKLVHYKIGNGDETNMWRDPWHPLGVLGDRFTEEMKYDSVIYMNAPVENIISNGRWNPPENYLYRLSEIWDVTAQPGVEIDTEGEDEVIWTPNPTGEFTMKSCYQEIRHQNQIWNWAEIVWFSGHIPRHSCISWLMFKEALKTQSKLKAWGLVDQSKCLFCWDYEEVEAHIFYECCYAHWIWENLIVKMGYNITMLGYNEELQWIIQNSQGKSIKALILKLMMNCFIHHIWRKRNKRVFENVHCTAPVILHTIISDIKLKLAAKKFKLHNSEDNRRIVGKWDLNSE</sequence>
<evidence type="ECO:0000256" key="4">
    <source>
        <dbReference type="ARBA" id="ARBA00022833"/>
    </source>
</evidence>
<dbReference type="GO" id="GO:0008270">
    <property type="term" value="F:zinc ion binding"/>
    <property type="evidence" value="ECO:0007669"/>
    <property type="project" value="UniProtKB-KW"/>
</dbReference>
<dbReference type="Pfam" id="PF13966">
    <property type="entry name" value="zf-RVT"/>
    <property type="match status" value="1"/>
</dbReference>
<evidence type="ECO:0000256" key="9">
    <source>
        <dbReference type="ARBA" id="ARBA00023242"/>
    </source>
</evidence>
<evidence type="ECO:0000256" key="10">
    <source>
        <dbReference type="SAM" id="MobiDB-lite"/>
    </source>
</evidence>